<keyword evidence="2" id="KW-1185">Reference proteome</keyword>
<dbReference type="Proteomes" id="UP000294588">
    <property type="component" value="Unassembled WGS sequence"/>
</dbReference>
<sequence length="172" mass="18787">MMLLSMFLTFCKIGLFSFGGGYAILAMIQQEVVTKNAWITSSEFADIVAISQMTPGPIAINAATFIGYRQGGILGSVACTLGVIFPSIILMIAITLTYIKLSKLPWFQNIFQKLRFVTLGLIAAAMILIGKTAFPDFFSIIIFVAALFVSWRWKTNPIYILLGTAVIGMILG</sequence>
<evidence type="ECO:0000313" key="2">
    <source>
        <dbReference type="Proteomes" id="UP000294588"/>
    </source>
</evidence>
<organism evidence="1 2">
    <name type="scientific">Candidatus Syntrophosphaera thermopropionivorans</name>
    <dbReference type="NCBI Taxonomy" id="2593015"/>
    <lineage>
        <taxon>Bacteria</taxon>
        <taxon>Pseudomonadati</taxon>
        <taxon>Candidatus Cloacimonadota</taxon>
        <taxon>Candidatus Cloacimonadia</taxon>
        <taxon>Candidatus Cloacimonadales</taxon>
        <taxon>Candidatus Cloacimonadaceae</taxon>
        <taxon>Candidatus Syntrophosphaera</taxon>
    </lineage>
</organism>
<comment type="caution">
    <text evidence="1">The sequence shown here is derived from an EMBL/GenBank/DDBJ whole genome shotgun (WGS) entry which is preliminary data.</text>
</comment>
<accession>A0AC61QL23</accession>
<evidence type="ECO:0000313" key="1">
    <source>
        <dbReference type="EMBL" id="TDF74684.1"/>
    </source>
</evidence>
<dbReference type="EMBL" id="SMOG01000001">
    <property type="protein sequence ID" value="TDF74684.1"/>
    <property type="molecule type" value="Genomic_DNA"/>
</dbReference>
<reference evidence="1" key="1">
    <citation type="submission" date="2019-03" db="EMBL/GenBank/DDBJ databases">
        <title>Candidatus Syntrophosphaera thermopropionivorans: a novel player in syntrophic propionate oxidation during anaerobic digestion.</title>
        <authorList>
            <person name="Dyksma S."/>
        </authorList>
    </citation>
    <scope>NUCLEOTIDE SEQUENCE</scope>
    <source>
        <strain evidence="1">W5</strain>
    </source>
</reference>
<gene>
    <name evidence="1" type="ORF">E0946_00955</name>
</gene>
<name>A0AC61QL23_9BACT</name>
<proteinExistence type="predicted"/>
<protein>
    <submittedName>
        <fullName evidence="1">Chromate transporter</fullName>
    </submittedName>
</protein>